<dbReference type="InterPro" id="IPR011032">
    <property type="entry name" value="GroES-like_sf"/>
</dbReference>
<protein>
    <recommendedName>
        <fullName evidence="3">alcohol dehydrogenase</fullName>
        <ecNumber evidence="3">1.1.1.1</ecNumber>
    </recommendedName>
</protein>
<keyword evidence="4" id="KW-0479">Metal-binding</keyword>
<reference evidence="8 9" key="1">
    <citation type="submission" date="2019-05" db="EMBL/GenBank/DDBJ databases">
        <title>The Complete Genome Sequence of the n-alkane-degrading Desulfoglaeba alkanexedens ALDC reveals multiple alkylsuccinate synthase gene clusters.</title>
        <authorList>
            <person name="Callaghan A.V."/>
            <person name="Davidova I.A."/>
            <person name="Duncan K.E."/>
            <person name="Morris B."/>
            <person name="McInerney M.J."/>
        </authorList>
    </citation>
    <scope>NUCLEOTIDE SEQUENCE [LARGE SCALE GENOMIC DNA]</scope>
    <source>
        <strain evidence="8 9">ALDC</strain>
    </source>
</reference>
<evidence type="ECO:0000259" key="7">
    <source>
        <dbReference type="SMART" id="SM00829"/>
    </source>
</evidence>
<dbReference type="Pfam" id="PF00107">
    <property type="entry name" value="ADH_zinc_N"/>
    <property type="match status" value="1"/>
</dbReference>
<dbReference type="KEGG" id="dax:FDQ92_11975"/>
<gene>
    <name evidence="8" type="ORF">FDQ92_11975</name>
</gene>
<dbReference type="RefSeq" id="WP_137425111.1">
    <property type="nucleotide sequence ID" value="NZ_CP040098.1"/>
</dbReference>
<sequence length="338" mass="37047">MKAMVLHRCASIETRPLQMMDLPDPEPGPGEIRVKVRACGVCRTDLHVIEGDLPQLEHTVIPGHQIVGHVDRLGPGARRFQNGHRVGVAWLRHTCGSCTFCTAGQENLCENALFTGYHAPGGFAQYAVVQEDFAYPIPETFDDAEATPLLCAGIIGYRSLKRAGCGPEPAGTRRLALYGFGSSAHIVIQIARHWGYDVYAVSRTESHQQLARDLGARWAGAKADELPVPVDSAILFAPAGPLVPEALEHLRKGGTLALAGIHMTDIPILNYEKHLFYEKNVHSVTANTREDGRELLRVAAQIPIRPTVRCFPLREANEVLLELKQDKIRGTAVLVPEE</sequence>
<dbReference type="NCBIfam" id="TIGR02822">
    <property type="entry name" value="adh_fam_2"/>
    <property type="match status" value="1"/>
</dbReference>
<dbReference type="InterPro" id="IPR014187">
    <property type="entry name" value="ADH_Zn_typ-2"/>
</dbReference>
<evidence type="ECO:0000313" key="8">
    <source>
        <dbReference type="EMBL" id="QCQ22828.1"/>
    </source>
</evidence>
<dbReference type="InterPro" id="IPR013154">
    <property type="entry name" value="ADH-like_N"/>
</dbReference>
<keyword evidence="5" id="KW-0862">Zinc</keyword>
<comment type="similarity">
    <text evidence="2">Belongs to the zinc-containing alcohol dehydrogenase family.</text>
</comment>
<dbReference type="SUPFAM" id="SSF50129">
    <property type="entry name" value="GroES-like"/>
    <property type="match status" value="1"/>
</dbReference>
<dbReference type="GO" id="GO:0004022">
    <property type="term" value="F:alcohol dehydrogenase (NAD+) activity"/>
    <property type="evidence" value="ECO:0007669"/>
    <property type="project" value="UniProtKB-EC"/>
</dbReference>
<dbReference type="InterPro" id="IPR020843">
    <property type="entry name" value="ER"/>
</dbReference>
<dbReference type="GO" id="GO:0005737">
    <property type="term" value="C:cytoplasm"/>
    <property type="evidence" value="ECO:0007669"/>
    <property type="project" value="TreeGrafter"/>
</dbReference>
<accession>A0A4P8L4G4</accession>
<dbReference type="SMART" id="SM00829">
    <property type="entry name" value="PKS_ER"/>
    <property type="match status" value="1"/>
</dbReference>
<evidence type="ECO:0000256" key="4">
    <source>
        <dbReference type="ARBA" id="ARBA00022723"/>
    </source>
</evidence>
<reference evidence="8 9" key="2">
    <citation type="submission" date="2019-05" db="EMBL/GenBank/DDBJ databases">
        <authorList>
            <person name="Suflita J.M."/>
            <person name="Marks C.R."/>
        </authorList>
    </citation>
    <scope>NUCLEOTIDE SEQUENCE [LARGE SCALE GENOMIC DNA]</scope>
    <source>
        <strain evidence="8 9">ALDC</strain>
    </source>
</reference>
<dbReference type="Pfam" id="PF08240">
    <property type="entry name" value="ADH_N"/>
    <property type="match status" value="1"/>
</dbReference>
<keyword evidence="9" id="KW-1185">Reference proteome</keyword>
<dbReference type="EMBL" id="CP040098">
    <property type="protein sequence ID" value="QCQ22828.1"/>
    <property type="molecule type" value="Genomic_DNA"/>
</dbReference>
<feature type="domain" description="Enoyl reductase (ER)" evidence="7">
    <location>
        <begin position="10"/>
        <end position="334"/>
    </location>
</feature>
<keyword evidence="6" id="KW-0560">Oxidoreductase</keyword>
<dbReference type="EC" id="1.1.1.1" evidence="3"/>
<evidence type="ECO:0000256" key="3">
    <source>
        <dbReference type="ARBA" id="ARBA00013190"/>
    </source>
</evidence>
<dbReference type="CDD" id="cd08298">
    <property type="entry name" value="CAD2"/>
    <property type="match status" value="1"/>
</dbReference>
<dbReference type="SUPFAM" id="SSF51735">
    <property type="entry name" value="NAD(P)-binding Rossmann-fold domains"/>
    <property type="match status" value="1"/>
</dbReference>
<evidence type="ECO:0000256" key="2">
    <source>
        <dbReference type="ARBA" id="ARBA00008072"/>
    </source>
</evidence>
<dbReference type="InterPro" id="IPR036291">
    <property type="entry name" value="NAD(P)-bd_dom_sf"/>
</dbReference>
<dbReference type="InterPro" id="IPR013149">
    <property type="entry name" value="ADH-like_C"/>
</dbReference>
<dbReference type="GO" id="GO:0046872">
    <property type="term" value="F:metal ion binding"/>
    <property type="evidence" value="ECO:0007669"/>
    <property type="project" value="UniProtKB-KW"/>
</dbReference>
<dbReference type="PANTHER" id="PTHR42940">
    <property type="entry name" value="ALCOHOL DEHYDROGENASE 1-RELATED"/>
    <property type="match status" value="1"/>
</dbReference>
<comment type="cofactor">
    <cofactor evidence="1">
        <name>Zn(2+)</name>
        <dbReference type="ChEBI" id="CHEBI:29105"/>
    </cofactor>
</comment>
<evidence type="ECO:0000256" key="1">
    <source>
        <dbReference type="ARBA" id="ARBA00001947"/>
    </source>
</evidence>
<organism evidence="8 9">
    <name type="scientific">Desulfoglaeba alkanexedens ALDC</name>
    <dbReference type="NCBI Taxonomy" id="980445"/>
    <lineage>
        <taxon>Bacteria</taxon>
        <taxon>Pseudomonadati</taxon>
        <taxon>Thermodesulfobacteriota</taxon>
        <taxon>Syntrophobacteria</taxon>
        <taxon>Syntrophobacterales</taxon>
        <taxon>Syntrophobacteraceae</taxon>
        <taxon>Desulfoglaeba</taxon>
    </lineage>
</organism>
<dbReference type="AlphaFoldDB" id="A0A4P8L4G4"/>
<dbReference type="Proteomes" id="UP000298602">
    <property type="component" value="Chromosome"/>
</dbReference>
<evidence type="ECO:0000256" key="6">
    <source>
        <dbReference type="ARBA" id="ARBA00023002"/>
    </source>
</evidence>
<evidence type="ECO:0000313" key="9">
    <source>
        <dbReference type="Proteomes" id="UP000298602"/>
    </source>
</evidence>
<dbReference type="Gene3D" id="3.40.50.720">
    <property type="entry name" value="NAD(P)-binding Rossmann-like Domain"/>
    <property type="match status" value="1"/>
</dbReference>
<dbReference type="PANTHER" id="PTHR42940:SF8">
    <property type="entry name" value="VACUOLAR PROTEIN SORTING-ASSOCIATED PROTEIN 11"/>
    <property type="match status" value="1"/>
</dbReference>
<name>A0A4P8L4G4_9BACT</name>
<dbReference type="OrthoDB" id="9774952at2"/>
<evidence type="ECO:0000256" key="5">
    <source>
        <dbReference type="ARBA" id="ARBA00022833"/>
    </source>
</evidence>
<proteinExistence type="inferred from homology"/>
<dbReference type="Gene3D" id="3.90.180.10">
    <property type="entry name" value="Medium-chain alcohol dehydrogenases, catalytic domain"/>
    <property type="match status" value="1"/>
</dbReference>